<dbReference type="PANTHER" id="PTHR13140:SF845">
    <property type="entry name" value="MYOSIN-LIKE PROTEIN"/>
    <property type="match status" value="1"/>
</dbReference>
<protein>
    <recommendedName>
        <fullName evidence="7">Myosin motor domain-containing protein</fullName>
    </recommendedName>
</protein>
<dbReference type="PANTHER" id="PTHR13140">
    <property type="entry name" value="MYOSIN"/>
    <property type="match status" value="1"/>
</dbReference>
<dbReference type="GO" id="GO:0005737">
    <property type="term" value="C:cytoplasm"/>
    <property type="evidence" value="ECO:0007669"/>
    <property type="project" value="TreeGrafter"/>
</dbReference>
<dbReference type="GO" id="GO:0000146">
    <property type="term" value="F:microfilament motor activity"/>
    <property type="evidence" value="ECO:0007669"/>
    <property type="project" value="TreeGrafter"/>
</dbReference>
<keyword evidence="4" id="KW-0505">Motor protein</keyword>
<evidence type="ECO:0000313" key="8">
    <source>
        <dbReference type="EMBL" id="KAG5185818.1"/>
    </source>
</evidence>
<dbReference type="InterPro" id="IPR001609">
    <property type="entry name" value="Myosin_head_motor_dom-like"/>
</dbReference>
<proteinExistence type="inferred from homology"/>
<keyword evidence="3 6" id="KW-0518">Myosin</keyword>
<dbReference type="GO" id="GO:0005524">
    <property type="term" value="F:ATP binding"/>
    <property type="evidence" value="ECO:0007669"/>
    <property type="project" value="UniProtKB-KW"/>
</dbReference>
<dbReference type="SUPFAM" id="SSF52540">
    <property type="entry name" value="P-loop containing nucleoside triphosphate hydrolases"/>
    <property type="match status" value="1"/>
</dbReference>
<comment type="caution">
    <text evidence="6">Lacks conserved residue(s) required for the propagation of feature annotation.</text>
</comment>
<evidence type="ECO:0000259" key="7">
    <source>
        <dbReference type="PROSITE" id="PS51456"/>
    </source>
</evidence>
<keyword evidence="1" id="KW-0547">Nucleotide-binding</keyword>
<dbReference type="Pfam" id="PF00063">
    <property type="entry name" value="Myosin_head"/>
    <property type="match status" value="1"/>
</dbReference>
<dbReference type="Gene3D" id="3.40.850.10">
    <property type="entry name" value="Kinesin motor domain"/>
    <property type="match status" value="1"/>
</dbReference>
<evidence type="ECO:0000256" key="1">
    <source>
        <dbReference type="ARBA" id="ARBA00022741"/>
    </source>
</evidence>
<evidence type="ECO:0000256" key="2">
    <source>
        <dbReference type="ARBA" id="ARBA00022840"/>
    </source>
</evidence>
<evidence type="ECO:0000256" key="6">
    <source>
        <dbReference type="PROSITE-ProRule" id="PRU00782"/>
    </source>
</evidence>
<dbReference type="Proteomes" id="UP000664859">
    <property type="component" value="Unassembled WGS sequence"/>
</dbReference>
<comment type="caution">
    <text evidence="8">The sequence shown here is derived from an EMBL/GenBank/DDBJ whole genome shotgun (WGS) entry which is preliminary data.</text>
</comment>
<feature type="domain" description="Myosin motor" evidence="7">
    <location>
        <begin position="141"/>
        <end position="269"/>
    </location>
</feature>
<keyword evidence="5 6" id="KW-0009">Actin-binding</keyword>
<evidence type="ECO:0000256" key="4">
    <source>
        <dbReference type="ARBA" id="ARBA00023175"/>
    </source>
</evidence>
<sequence>MELRKEAGPAALQDSGGIGGRNRLATLLDADICSDDTVLSISPSPYNPLLSPDTEMPEEETYDGRQAQLLSWRVWVKHETEVWTTGIIERSVAPSSPSAEVDAFPQSTYVVRLEGGREDEEEETLYIRVEDLHLWDPTHALDLDNAASMNALHEAPLLHMLRRRHAAGRACTDMSDVLLSINPYTKTPGLYDSHRGGSNGAGGAALGPAYTPHVHVLARRAYDDMAAACAGQGDRVQTHWGVRDQSIVVSGESGCERRAVDRCCVFSYG</sequence>
<dbReference type="EMBL" id="JAFCMP010000120">
    <property type="protein sequence ID" value="KAG5185818.1"/>
    <property type="molecule type" value="Genomic_DNA"/>
</dbReference>
<dbReference type="AlphaFoldDB" id="A0A835Z3L9"/>
<organism evidence="8 9">
    <name type="scientific">Tribonema minus</name>
    <dbReference type="NCBI Taxonomy" id="303371"/>
    <lineage>
        <taxon>Eukaryota</taxon>
        <taxon>Sar</taxon>
        <taxon>Stramenopiles</taxon>
        <taxon>Ochrophyta</taxon>
        <taxon>PX clade</taxon>
        <taxon>Xanthophyceae</taxon>
        <taxon>Tribonematales</taxon>
        <taxon>Tribonemataceae</taxon>
        <taxon>Tribonema</taxon>
    </lineage>
</organism>
<dbReference type="PROSITE" id="PS51456">
    <property type="entry name" value="MYOSIN_MOTOR"/>
    <property type="match status" value="1"/>
</dbReference>
<dbReference type="OrthoDB" id="62810at2759"/>
<dbReference type="GO" id="GO:0016020">
    <property type="term" value="C:membrane"/>
    <property type="evidence" value="ECO:0007669"/>
    <property type="project" value="TreeGrafter"/>
</dbReference>
<evidence type="ECO:0000256" key="5">
    <source>
        <dbReference type="ARBA" id="ARBA00023203"/>
    </source>
</evidence>
<dbReference type="GO" id="GO:0007015">
    <property type="term" value="P:actin filament organization"/>
    <property type="evidence" value="ECO:0007669"/>
    <property type="project" value="TreeGrafter"/>
</dbReference>
<keyword evidence="2" id="KW-0067">ATP-binding</keyword>
<dbReference type="GO" id="GO:0051015">
    <property type="term" value="F:actin filament binding"/>
    <property type="evidence" value="ECO:0007669"/>
    <property type="project" value="TreeGrafter"/>
</dbReference>
<name>A0A835Z3L9_9STRA</name>
<dbReference type="InterPro" id="IPR036961">
    <property type="entry name" value="Kinesin_motor_dom_sf"/>
</dbReference>
<evidence type="ECO:0000256" key="3">
    <source>
        <dbReference type="ARBA" id="ARBA00023123"/>
    </source>
</evidence>
<comment type="similarity">
    <text evidence="6">Belongs to the TRAFAC class myosin-kinesin ATPase superfamily. Myosin family.</text>
</comment>
<dbReference type="InterPro" id="IPR027417">
    <property type="entry name" value="P-loop_NTPase"/>
</dbReference>
<gene>
    <name evidence="8" type="ORF">JKP88DRAFT_254727</name>
</gene>
<accession>A0A835Z3L9</accession>
<evidence type="ECO:0000313" key="9">
    <source>
        <dbReference type="Proteomes" id="UP000664859"/>
    </source>
</evidence>
<dbReference type="GO" id="GO:0016459">
    <property type="term" value="C:myosin complex"/>
    <property type="evidence" value="ECO:0007669"/>
    <property type="project" value="UniProtKB-KW"/>
</dbReference>
<keyword evidence="9" id="KW-1185">Reference proteome</keyword>
<reference evidence="8" key="1">
    <citation type="submission" date="2021-02" db="EMBL/GenBank/DDBJ databases">
        <title>First Annotated Genome of the Yellow-green Alga Tribonema minus.</title>
        <authorList>
            <person name="Mahan K.M."/>
        </authorList>
    </citation>
    <scope>NUCLEOTIDE SEQUENCE</scope>
    <source>
        <strain evidence="8">UTEX B ZZ1240</strain>
    </source>
</reference>